<reference evidence="2" key="1">
    <citation type="submission" date="2021-01" db="EMBL/GenBank/DDBJ databases">
        <title>Whole genome shotgun sequence of Actinoplanes nipponensis NBRC 14063.</title>
        <authorList>
            <person name="Komaki H."/>
            <person name="Tamura T."/>
        </authorList>
    </citation>
    <scope>NUCLEOTIDE SEQUENCE</scope>
    <source>
        <strain evidence="2">NBRC 14063</strain>
    </source>
</reference>
<organism evidence="2 3">
    <name type="scientific">Actinoplanes nipponensis</name>
    <dbReference type="NCBI Taxonomy" id="135950"/>
    <lineage>
        <taxon>Bacteria</taxon>
        <taxon>Bacillati</taxon>
        <taxon>Actinomycetota</taxon>
        <taxon>Actinomycetes</taxon>
        <taxon>Micromonosporales</taxon>
        <taxon>Micromonosporaceae</taxon>
        <taxon>Actinoplanes</taxon>
    </lineage>
</organism>
<protein>
    <recommendedName>
        <fullName evidence="4">Sporulation protein YtfJ (Spore_YtfJ)</fullName>
    </recommendedName>
</protein>
<comment type="caution">
    <text evidence="2">The sequence shown here is derived from an EMBL/GenBank/DDBJ whole genome shotgun (WGS) entry which is preliminary data.</text>
</comment>
<keyword evidence="3" id="KW-1185">Reference proteome</keyword>
<dbReference type="AlphaFoldDB" id="A0A919JJD0"/>
<dbReference type="Proteomes" id="UP000647172">
    <property type="component" value="Unassembled WGS sequence"/>
</dbReference>
<feature type="compositionally biased region" description="Basic and acidic residues" evidence="1">
    <location>
        <begin position="1"/>
        <end position="17"/>
    </location>
</feature>
<evidence type="ECO:0008006" key="4">
    <source>
        <dbReference type="Google" id="ProtNLM"/>
    </source>
</evidence>
<evidence type="ECO:0000313" key="2">
    <source>
        <dbReference type="EMBL" id="GIE50738.1"/>
    </source>
</evidence>
<evidence type="ECO:0000256" key="1">
    <source>
        <dbReference type="SAM" id="MobiDB-lite"/>
    </source>
</evidence>
<dbReference type="EMBL" id="BOMQ01000052">
    <property type="protein sequence ID" value="GIE50738.1"/>
    <property type="molecule type" value="Genomic_DNA"/>
</dbReference>
<dbReference type="InterPro" id="IPR014229">
    <property type="entry name" value="Spore_YtfJ"/>
</dbReference>
<feature type="region of interest" description="Disordered" evidence="1">
    <location>
        <begin position="1"/>
        <end position="29"/>
    </location>
</feature>
<name>A0A919JJD0_9ACTN</name>
<feature type="region of interest" description="Disordered" evidence="1">
    <location>
        <begin position="68"/>
        <end position="90"/>
    </location>
</feature>
<accession>A0A919JJD0</accession>
<gene>
    <name evidence="2" type="ORF">Ani05nite_42720</name>
</gene>
<dbReference type="Pfam" id="PF09579">
    <property type="entry name" value="Spore_YtfJ"/>
    <property type="match status" value="1"/>
</dbReference>
<proteinExistence type="predicted"/>
<evidence type="ECO:0000313" key="3">
    <source>
        <dbReference type="Proteomes" id="UP000647172"/>
    </source>
</evidence>
<sequence length="167" mass="17170">MPVDGCQERDRRPRGVREGPAMTQTSHDTDVFAGLRELVGNADAGKAFGPPVSQAGTIVLPVARVGGGGGGGGGTGPAEQGQPTGGTGGGFGMTAKALGVYVLRDGRVKWMPAVDVNKIIMGGQVVAVAGLLLARAIVQARAGSRRPVAARRFRPPITIKAPRLRRR</sequence>